<gene>
    <name evidence="1" type="ORF">A9255_05970</name>
    <name evidence="2" type="ORF">Xhom_03262</name>
</gene>
<dbReference type="Proteomes" id="UP000094600">
    <property type="component" value="Chromosome"/>
</dbReference>
<proteinExistence type="predicted"/>
<dbReference type="Proteomes" id="UP000225433">
    <property type="component" value="Unassembled WGS sequence"/>
</dbReference>
<reference evidence="2 4" key="2">
    <citation type="journal article" date="2017" name="Nat. Microbiol.">
        <title>Natural product diversity associated with the nematode symbionts Photorhabdus and Xenorhabdus.</title>
        <authorList>
            <person name="Tobias N.J."/>
            <person name="Wolff H."/>
            <person name="Djahanschiri B."/>
            <person name="Grundmann F."/>
            <person name="Kronenwerth M."/>
            <person name="Shi Y.M."/>
            <person name="Simonyi S."/>
            <person name="Grun P."/>
            <person name="Shapiro-Ilan D."/>
            <person name="Pidot S.J."/>
            <person name="Stinear T.P."/>
            <person name="Ebersberger I."/>
            <person name="Bode H.B."/>
        </authorList>
    </citation>
    <scope>NUCLEOTIDE SEQUENCE [LARGE SCALE GENOMIC DNA]</scope>
    <source>
        <strain evidence="2 4">DSM 17903</strain>
    </source>
</reference>
<evidence type="ECO:0000313" key="4">
    <source>
        <dbReference type="Proteomes" id="UP000225433"/>
    </source>
</evidence>
<dbReference type="EMBL" id="CP016176">
    <property type="protein sequence ID" value="AOM40163.1"/>
    <property type="molecule type" value="Genomic_DNA"/>
</dbReference>
<keyword evidence="3" id="KW-1185">Reference proteome</keyword>
<dbReference type="STRING" id="351679.A9255_05970"/>
<name>A0A2G0Q4N6_XENHO</name>
<dbReference type="AlphaFoldDB" id="A0A2G0Q4N6"/>
<reference evidence="1 3" key="1">
    <citation type="submission" date="2016-06" db="EMBL/GenBank/DDBJ databases">
        <title>Bacterial characters and pathogenicity of Xenorhabdus hominickii from an entomopathogenic nematode, Steinernema monticolum.</title>
        <authorList>
            <person name="Park Y."/>
            <person name="Kim Y."/>
        </authorList>
    </citation>
    <scope>NUCLEOTIDE SEQUENCE [LARGE SCALE GENOMIC DNA]</scope>
    <source>
        <strain evidence="1 3">ANU1</strain>
    </source>
</reference>
<accession>A0A2G0Q4N6</accession>
<evidence type="ECO:0000313" key="3">
    <source>
        <dbReference type="Proteomes" id="UP000094600"/>
    </source>
</evidence>
<evidence type="ECO:0000313" key="2">
    <source>
        <dbReference type="EMBL" id="PHM54187.1"/>
    </source>
</evidence>
<evidence type="ECO:0000313" key="1">
    <source>
        <dbReference type="EMBL" id="AOM40163.1"/>
    </source>
</evidence>
<dbReference type="RefSeq" id="WP_069315902.1">
    <property type="nucleotide sequence ID" value="NZ_CAWNQJ010000079.1"/>
</dbReference>
<dbReference type="EMBL" id="NJAI01000005">
    <property type="protein sequence ID" value="PHM54187.1"/>
    <property type="molecule type" value="Genomic_DNA"/>
</dbReference>
<sequence>MDRDKYNEKFTKFPYKTNIREDGINNGGIDLTKEPHRIDEIHEIQDYPFMKKILLNINAKNQTYMTFGCDFGILNDNHSGYIDFSYRPDKIPADYTVIRNLDNNFYRYLSSLDLPWIAPGSPVDYAKNALRWEYSSLVVYDSPKYEKVSLWMRAKEYEALEWLATYVHDFLVDHH</sequence>
<dbReference type="KEGG" id="xho:A9255_05970"/>
<dbReference type="OrthoDB" id="6541275at2"/>
<organism evidence="2 4">
    <name type="scientific">Xenorhabdus hominickii</name>
    <dbReference type="NCBI Taxonomy" id="351679"/>
    <lineage>
        <taxon>Bacteria</taxon>
        <taxon>Pseudomonadati</taxon>
        <taxon>Pseudomonadota</taxon>
        <taxon>Gammaproteobacteria</taxon>
        <taxon>Enterobacterales</taxon>
        <taxon>Morganellaceae</taxon>
        <taxon>Xenorhabdus</taxon>
    </lineage>
</organism>
<protein>
    <submittedName>
        <fullName evidence="2">Uncharacterized protein</fullName>
    </submittedName>
</protein>